<comment type="similarity">
    <text evidence="2">Belongs to the bacterial solute-binding protein 2 family.</text>
</comment>
<dbReference type="PANTHER" id="PTHR30036:SF7">
    <property type="entry name" value="ABC TRANSPORTER PERIPLASMIC-BINDING PROTEIN YPHF"/>
    <property type="match status" value="1"/>
</dbReference>
<comment type="caution">
    <text evidence="5">The sequence shown here is derived from an EMBL/GenBank/DDBJ whole genome shotgun (WGS) entry which is preliminary data.</text>
</comment>
<evidence type="ECO:0000313" key="5">
    <source>
        <dbReference type="EMBL" id="RYB05332.1"/>
    </source>
</evidence>
<dbReference type="CDD" id="cd06312">
    <property type="entry name" value="PBP1_ABC_sugar_binding-like"/>
    <property type="match status" value="1"/>
</dbReference>
<reference evidence="5 6" key="1">
    <citation type="submission" date="2018-09" db="EMBL/GenBank/DDBJ databases">
        <authorList>
            <person name="Grouzdev D.S."/>
            <person name="Krutkina M.S."/>
        </authorList>
    </citation>
    <scope>NUCLEOTIDE SEQUENCE [LARGE SCALE GENOMIC DNA]</scope>
    <source>
        <strain evidence="5 6">RmlP001</strain>
    </source>
</reference>
<dbReference type="EMBL" id="QYBC01000007">
    <property type="protein sequence ID" value="RYB05332.1"/>
    <property type="molecule type" value="Genomic_DNA"/>
</dbReference>
<keyword evidence="3" id="KW-0732">Signal</keyword>
<dbReference type="Gene3D" id="3.40.50.2300">
    <property type="match status" value="2"/>
</dbReference>
<comment type="subcellular location">
    <subcellularLocation>
        <location evidence="1">Periplasm</location>
    </subcellularLocation>
</comment>
<dbReference type="GO" id="GO:0030288">
    <property type="term" value="C:outer membrane-bounded periplasmic space"/>
    <property type="evidence" value="ECO:0007669"/>
    <property type="project" value="TreeGrafter"/>
</dbReference>
<evidence type="ECO:0000313" key="6">
    <source>
        <dbReference type="Proteomes" id="UP000289411"/>
    </source>
</evidence>
<sequence>MRLQFRDLALVGALLGATALGATALGSTAAMAKDINIIAVTHGQASDPFWSIVKNGITQAGKDQGVHVEYRAPETFDMVAMGQLIDAATNQQPDGLVISDPDPDALGPAIKKAVAAGIPVISMNSGIGAASKLGILLHVGQDELPAGRIVGARMKDMGLKNVLCVNQEVGNAALDQRCQGVKEGLAGGKVTVLPTSADPTETQSKIRAALSSDPSIDGVIGLSAPLVGEPAVAAVEALGAQSKVKVGSFDLSSAFLKDVADGKAAFAVDQQPYLQGYLPVTFLAQHAKNGTMPAGNVATGPSFVTKDNAGQVIDMSAKGIR</sequence>
<dbReference type="PANTHER" id="PTHR30036">
    <property type="entry name" value="D-XYLOSE-BINDING PERIPLASMIC PROTEIN"/>
    <property type="match status" value="1"/>
</dbReference>
<dbReference type="InterPro" id="IPR025997">
    <property type="entry name" value="SBP_2_dom"/>
</dbReference>
<reference evidence="5 6" key="2">
    <citation type="submission" date="2019-02" db="EMBL/GenBank/DDBJ databases">
        <title>'Lichenibacterium ramalinii' gen. nov. sp. nov., 'Lichenibacterium minor' gen. nov. sp. nov.</title>
        <authorList>
            <person name="Pankratov T."/>
        </authorList>
    </citation>
    <scope>NUCLEOTIDE SEQUENCE [LARGE SCALE GENOMIC DNA]</scope>
    <source>
        <strain evidence="5 6">RmlP001</strain>
    </source>
</reference>
<evidence type="ECO:0000256" key="2">
    <source>
        <dbReference type="ARBA" id="ARBA00007639"/>
    </source>
</evidence>
<dbReference type="AlphaFoldDB" id="A0A4V1RIS8"/>
<feature type="signal peptide" evidence="3">
    <location>
        <begin position="1"/>
        <end position="32"/>
    </location>
</feature>
<dbReference type="SUPFAM" id="SSF53822">
    <property type="entry name" value="Periplasmic binding protein-like I"/>
    <property type="match status" value="1"/>
</dbReference>
<accession>A0A4V1RIS8</accession>
<dbReference type="Proteomes" id="UP000289411">
    <property type="component" value="Unassembled WGS sequence"/>
</dbReference>
<dbReference type="OrthoDB" id="257716at2"/>
<dbReference type="InterPro" id="IPR050555">
    <property type="entry name" value="Bact_Solute-Bind_Prot2"/>
</dbReference>
<evidence type="ECO:0000259" key="4">
    <source>
        <dbReference type="Pfam" id="PF13407"/>
    </source>
</evidence>
<keyword evidence="6" id="KW-1185">Reference proteome</keyword>
<evidence type="ECO:0000256" key="3">
    <source>
        <dbReference type="SAM" id="SignalP"/>
    </source>
</evidence>
<name>A0A4V1RIS8_9HYPH</name>
<dbReference type="Pfam" id="PF13407">
    <property type="entry name" value="Peripla_BP_4"/>
    <property type="match status" value="1"/>
</dbReference>
<organism evidence="5 6">
    <name type="scientific">Lichenibacterium ramalinae</name>
    <dbReference type="NCBI Taxonomy" id="2316527"/>
    <lineage>
        <taxon>Bacteria</taxon>
        <taxon>Pseudomonadati</taxon>
        <taxon>Pseudomonadota</taxon>
        <taxon>Alphaproteobacteria</taxon>
        <taxon>Hyphomicrobiales</taxon>
        <taxon>Lichenihabitantaceae</taxon>
        <taxon>Lichenibacterium</taxon>
    </lineage>
</organism>
<feature type="domain" description="Periplasmic binding protein" evidence="4">
    <location>
        <begin position="38"/>
        <end position="289"/>
    </location>
</feature>
<protein>
    <submittedName>
        <fullName evidence="5">Sugar ABC transporter substrate-binding protein</fullName>
    </submittedName>
</protein>
<gene>
    <name evidence="5" type="ORF">D3272_10340</name>
</gene>
<evidence type="ECO:0000256" key="1">
    <source>
        <dbReference type="ARBA" id="ARBA00004418"/>
    </source>
</evidence>
<proteinExistence type="inferred from homology"/>
<feature type="chain" id="PRO_5021004755" evidence="3">
    <location>
        <begin position="33"/>
        <end position="321"/>
    </location>
</feature>
<dbReference type="InterPro" id="IPR028082">
    <property type="entry name" value="Peripla_BP_I"/>
</dbReference>
<dbReference type="GO" id="GO:0030246">
    <property type="term" value="F:carbohydrate binding"/>
    <property type="evidence" value="ECO:0007669"/>
    <property type="project" value="TreeGrafter"/>
</dbReference>